<dbReference type="Proteomes" id="UP001239111">
    <property type="component" value="Chromosome 2"/>
</dbReference>
<name>A0ACC2PBG4_9HYME</name>
<reference evidence="1" key="1">
    <citation type="submission" date="2023-04" db="EMBL/GenBank/DDBJ databases">
        <title>A chromosome-level genome assembly of the parasitoid wasp Eretmocerus hayati.</title>
        <authorList>
            <person name="Zhong Y."/>
            <person name="Liu S."/>
            <person name="Liu Y."/>
        </authorList>
    </citation>
    <scope>NUCLEOTIDE SEQUENCE</scope>
    <source>
        <strain evidence="1">ZJU_SS_LIU_2023</strain>
    </source>
</reference>
<dbReference type="EMBL" id="CM056742">
    <property type="protein sequence ID" value="KAJ8680639.1"/>
    <property type="molecule type" value="Genomic_DNA"/>
</dbReference>
<proteinExistence type="predicted"/>
<organism evidence="1 2">
    <name type="scientific">Eretmocerus hayati</name>
    <dbReference type="NCBI Taxonomy" id="131215"/>
    <lineage>
        <taxon>Eukaryota</taxon>
        <taxon>Metazoa</taxon>
        <taxon>Ecdysozoa</taxon>
        <taxon>Arthropoda</taxon>
        <taxon>Hexapoda</taxon>
        <taxon>Insecta</taxon>
        <taxon>Pterygota</taxon>
        <taxon>Neoptera</taxon>
        <taxon>Endopterygota</taxon>
        <taxon>Hymenoptera</taxon>
        <taxon>Apocrita</taxon>
        <taxon>Proctotrupomorpha</taxon>
        <taxon>Chalcidoidea</taxon>
        <taxon>Aphelinidae</taxon>
        <taxon>Aphelininae</taxon>
        <taxon>Eretmocerus</taxon>
    </lineage>
</organism>
<sequence length="242" mass="26052">MEIKELSSLKRHIGTANTSNPSTSSKEQQADIGSTAGPSTSISSSCVTDESKCTNPCNTGVEPTFGGSRCKLFELSECGDDCRVFLVYQLQPDRDEPSVWLYNSSEDRWYQLADSFVKYFRMMLVHLGLPLWQKCAAGLPLPTWIEQVYLLVGPHLLTSMAPTAAGAAVKQTVSAETSLWSDGPTNLIDPAIFRGKAHSLQHAGVRPKTIATHNTTSSAIASATSTTTSTLAGSNAKKKISH</sequence>
<gene>
    <name evidence="1" type="ORF">QAD02_016426</name>
</gene>
<protein>
    <submittedName>
        <fullName evidence="1">Uncharacterized protein</fullName>
    </submittedName>
</protein>
<evidence type="ECO:0000313" key="2">
    <source>
        <dbReference type="Proteomes" id="UP001239111"/>
    </source>
</evidence>
<evidence type="ECO:0000313" key="1">
    <source>
        <dbReference type="EMBL" id="KAJ8680639.1"/>
    </source>
</evidence>
<accession>A0ACC2PBG4</accession>
<keyword evidence="2" id="KW-1185">Reference proteome</keyword>
<comment type="caution">
    <text evidence="1">The sequence shown here is derived from an EMBL/GenBank/DDBJ whole genome shotgun (WGS) entry which is preliminary data.</text>
</comment>